<dbReference type="AlphaFoldDB" id="A0A4J2E2L4"/>
<proteinExistence type="predicted"/>
<dbReference type="RefSeq" id="WP_000167857.1">
    <property type="nucleotide sequence ID" value="NZ_CP031246.1"/>
</dbReference>
<accession>A0A4J2E2L4</accession>
<gene>
    <name evidence="1" type="ORF">SAMEA3309558_00684</name>
</gene>
<dbReference type="EMBL" id="CAATIJ010000002">
    <property type="protein sequence ID" value="VNQ62021.1"/>
    <property type="molecule type" value="Genomic_DNA"/>
</dbReference>
<sequence length="63" mass="7179">MTKTITVDYKKIMELGFTKSTAQQIIRQAKQKMVQQGYTIFCNRRLGSVPISAVEEILGFKLP</sequence>
<dbReference type="Pfam" id="PF11372">
    <property type="entry name" value="DUF3173"/>
    <property type="match status" value="1"/>
</dbReference>
<protein>
    <submittedName>
        <fullName evidence="1">Hyptothetic protein</fullName>
    </submittedName>
</protein>
<evidence type="ECO:0000313" key="1">
    <source>
        <dbReference type="EMBL" id="VNQ62021.1"/>
    </source>
</evidence>
<organism evidence="1">
    <name type="scientific">Streptococcus pneumoniae</name>
    <dbReference type="NCBI Taxonomy" id="1313"/>
    <lineage>
        <taxon>Bacteria</taxon>
        <taxon>Bacillati</taxon>
        <taxon>Bacillota</taxon>
        <taxon>Bacilli</taxon>
        <taxon>Lactobacillales</taxon>
        <taxon>Streptococcaceae</taxon>
        <taxon>Streptococcus</taxon>
    </lineage>
</organism>
<dbReference type="InterPro" id="IPR021512">
    <property type="entry name" value="DUF3173"/>
</dbReference>
<reference evidence="1" key="1">
    <citation type="submission" date="2019-04" db="EMBL/GenBank/DDBJ databases">
        <authorList>
            <consortium name="Pathogen Informatics"/>
        </authorList>
    </citation>
    <scope>NUCLEOTIDE SEQUENCE</scope>
    <source>
        <strain evidence="1">GPSC67</strain>
    </source>
</reference>
<name>A0A4J2E2L4_STREE</name>